<organism evidence="3 4">
    <name type="scientific">Sulfurisphaera ohwakuensis</name>
    <dbReference type="NCBI Taxonomy" id="69656"/>
    <lineage>
        <taxon>Archaea</taxon>
        <taxon>Thermoproteota</taxon>
        <taxon>Thermoprotei</taxon>
        <taxon>Sulfolobales</taxon>
        <taxon>Sulfolobaceae</taxon>
        <taxon>Sulfurisphaera</taxon>
    </lineage>
</organism>
<dbReference type="AlphaFoldDB" id="A0A650CFJ1"/>
<gene>
    <name evidence="3" type="ORF">D1869_04450</name>
    <name evidence="2" type="ORF">HNQ62_001929</name>
</gene>
<dbReference type="InterPro" id="IPR032710">
    <property type="entry name" value="NTF2-like_dom_sf"/>
</dbReference>
<sequence>MNSERTEKFDCEKFIEKFMKVWNDYNIDNILALYSDDAIYIHPGEEPKIIKGKDNFRKYLEKLFATYPYHKLFLVSFACNNKIIMIEWKVTSIFSGSRYNITNNGTKVDSEGVDVLELGEDNLIRMTRTYYDICSIKEQLIKRGG</sequence>
<reference evidence="3 4" key="1">
    <citation type="submission" date="2019-10" db="EMBL/GenBank/DDBJ databases">
        <title>Genome Sequences from Six Type Strain Members of the Archaeal Family Sulfolobaceae: Acidianus ambivalens, Acidianus infernus, Metallosphaera prunae, Stygiolobus azoricus, Sulfolobus metallicus, and Sulfurisphaera ohwakuensis.</title>
        <authorList>
            <person name="Counts J.A."/>
            <person name="Kelly R.M."/>
        </authorList>
    </citation>
    <scope>NUCLEOTIDE SEQUENCE [LARGE SCALE GENOMIC DNA]</scope>
    <source>
        <strain evidence="3 4">TA-1</strain>
    </source>
</reference>
<evidence type="ECO:0000259" key="1">
    <source>
        <dbReference type="Pfam" id="PF12680"/>
    </source>
</evidence>
<dbReference type="Gene3D" id="3.10.450.50">
    <property type="match status" value="1"/>
</dbReference>
<evidence type="ECO:0000313" key="5">
    <source>
        <dbReference type="Proteomes" id="UP000582213"/>
    </source>
</evidence>
<reference evidence="2 5" key="2">
    <citation type="submission" date="2020-08" db="EMBL/GenBank/DDBJ databases">
        <title>Genomic Encyclopedia of Type Strains, Phase IV (KMG-IV): sequencing the most valuable type-strain genomes for metagenomic binning, comparative biology and taxonomic classification.</title>
        <authorList>
            <person name="Goeker M."/>
        </authorList>
    </citation>
    <scope>NUCLEOTIDE SEQUENCE [LARGE SCALE GENOMIC DNA]</scope>
    <source>
        <strain evidence="2 5">DSM 12421</strain>
    </source>
</reference>
<dbReference type="KEGG" id="soh:D1869_04450"/>
<feature type="domain" description="SnoaL-like" evidence="1">
    <location>
        <begin position="15"/>
        <end position="124"/>
    </location>
</feature>
<dbReference type="EMBL" id="CP045484">
    <property type="protein sequence ID" value="QGR16529.1"/>
    <property type="molecule type" value="Genomic_DNA"/>
</dbReference>
<dbReference type="Pfam" id="PF12680">
    <property type="entry name" value="SnoaL_2"/>
    <property type="match status" value="1"/>
</dbReference>
<dbReference type="InterPro" id="IPR037401">
    <property type="entry name" value="SnoaL-like"/>
</dbReference>
<dbReference type="Proteomes" id="UP000427373">
    <property type="component" value="Chromosome"/>
</dbReference>
<accession>A0A650CFJ1</accession>
<dbReference type="GO" id="GO:0016853">
    <property type="term" value="F:isomerase activity"/>
    <property type="evidence" value="ECO:0007669"/>
    <property type="project" value="UniProtKB-KW"/>
</dbReference>
<dbReference type="CDD" id="cd00531">
    <property type="entry name" value="NTF2_like"/>
    <property type="match status" value="1"/>
</dbReference>
<keyword evidence="2" id="KW-0413">Isomerase</keyword>
<name>A0A650CFJ1_SULOH</name>
<evidence type="ECO:0000313" key="4">
    <source>
        <dbReference type="Proteomes" id="UP000427373"/>
    </source>
</evidence>
<evidence type="ECO:0000313" key="3">
    <source>
        <dbReference type="EMBL" id="QGR16529.1"/>
    </source>
</evidence>
<keyword evidence="4" id="KW-1185">Reference proteome</keyword>
<protein>
    <submittedName>
        <fullName evidence="2">Steroid delta-isomerase-like uncharacterized protein</fullName>
    </submittedName>
</protein>
<dbReference type="RefSeq" id="WP_156014085.1">
    <property type="nucleotide sequence ID" value="NZ_CP045484.1"/>
</dbReference>
<dbReference type="EMBL" id="JACHFY010000011">
    <property type="protein sequence ID" value="MBB5254156.1"/>
    <property type="molecule type" value="Genomic_DNA"/>
</dbReference>
<dbReference type="SUPFAM" id="SSF54427">
    <property type="entry name" value="NTF2-like"/>
    <property type="match status" value="1"/>
</dbReference>
<proteinExistence type="predicted"/>
<dbReference type="OrthoDB" id="41102at2157"/>
<dbReference type="Proteomes" id="UP000582213">
    <property type="component" value="Unassembled WGS sequence"/>
</dbReference>
<evidence type="ECO:0000313" key="2">
    <source>
        <dbReference type="EMBL" id="MBB5254156.1"/>
    </source>
</evidence>
<dbReference type="GeneID" id="42800469"/>